<dbReference type="Proteomes" id="UP000006727">
    <property type="component" value="Chromosome 2"/>
</dbReference>
<proteinExistence type="predicted"/>
<dbReference type="SUPFAM" id="SSF52540">
    <property type="entry name" value="P-loop containing nucleoside triphosphate hydrolases"/>
    <property type="match status" value="1"/>
</dbReference>
<reference evidence="2 4" key="1">
    <citation type="journal article" date="2008" name="Science">
        <title>The Physcomitrella genome reveals evolutionary insights into the conquest of land by plants.</title>
        <authorList>
            <person name="Rensing S."/>
            <person name="Lang D."/>
            <person name="Zimmer A."/>
            <person name="Terry A."/>
            <person name="Salamov A."/>
            <person name="Shapiro H."/>
            <person name="Nishiyama T."/>
            <person name="Perroud P.-F."/>
            <person name="Lindquist E."/>
            <person name="Kamisugi Y."/>
            <person name="Tanahashi T."/>
            <person name="Sakakibara K."/>
            <person name="Fujita T."/>
            <person name="Oishi K."/>
            <person name="Shin-I T."/>
            <person name="Kuroki Y."/>
            <person name="Toyoda A."/>
            <person name="Suzuki Y."/>
            <person name="Hashimoto A."/>
            <person name="Yamaguchi K."/>
            <person name="Sugano A."/>
            <person name="Kohara Y."/>
            <person name="Fujiyama A."/>
            <person name="Anterola A."/>
            <person name="Aoki S."/>
            <person name="Ashton N."/>
            <person name="Barbazuk W.B."/>
            <person name="Barker E."/>
            <person name="Bennetzen J."/>
            <person name="Bezanilla M."/>
            <person name="Blankenship R."/>
            <person name="Cho S.H."/>
            <person name="Dutcher S."/>
            <person name="Estelle M."/>
            <person name="Fawcett J.A."/>
            <person name="Gundlach H."/>
            <person name="Hanada K."/>
            <person name="Heyl A."/>
            <person name="Hicks K.A."/>
            <person name="Hugh J."/>
            <person name="Lohr M."/>
            <person name="Mayer K."/>
            <person name="Melkozernov A."/>
            <person name="Murata T."/>
            <person name="Nelson D."/>
            <person name="Pils B."/>
            <person name="Prigge M."/>
            <person name="Reiss B."/>
            <person name="Renner T."/>
            <person name="Rombauts S."/>
            <person name="Rushton P."/>
            <person name="Sanderfoot A."/>
            <person name="Schween G."/>
            <person name="Shiu S.-H."/>
            <person name="Stueber K."/>
            <person name="Theodoulou F.L."/>
            <person name="Tu H."/>
            <person name="Van de Peer Y."/>
            <person name="Verrier P.J."/>
            <person name="Waters E."/>
            <person name="Wood A."/>
            <person name="Yang L."/>
            <person name="Cove D."/>
            <person name="Cuming A."/>
            <person name="Hasebe M."/>
            <person name="Lucas S."/>
            <person name="Mishler D.B."/>
            <person name="Reski R."/>
            <person name="Grigoriev I."/>
            <person name="Quatrano R.S."/>
            <person name="Boore J.L."/>
        </authorList>
    </citation>
    <scope>NUCLEOTIDE SEQUENCE [LARGE SCALE GENOMIC DNA]</scope>
    <source>
        <strain evidence="3 4">cv. Gransden 2004</strain>
    </source>
</reference>
<reference evidence="2 4" key="2">
    <citation type="journal article" date="2018" name="Plant J.">
        <title>The Physcomitrella patens chromosome-scale assembly reveals moss genome structure and evolution.</title>
        <authorList>
            <person name="Lang D."/>
            <person name="Ullrich K.K."/>
            <person name="Murat F."/>
            <person name="Fuchs J."/>
            <person name="Jenkins J."/>
            <person name="Haas F.B."/>
            <person name="Piednoel M."/>
            <person name="Gundlach H."/>
            <person name="Van Bel M."/>
            <person name="Meyberg R."/>
            <person name="Vives C."/>
            <person name="Morata J."/>
            <person name="Symeonidi A."/>
            <person name="Hiss M."/>
            <person name="Muchero W."/>
            <person name="Kamisugi Y."/>
            <person name="Saleh O."/>
            <person name="Blanc G."/>
            <person name="Decker E.L."/>
            <person name="van Gessel N."/>
            <person name="Grimwood J."/>
            <person name="Hayes R.D."/>
            <person name="Graham S.W."/>
            <person name="Gunter L.E."/>
            <person name="McDaniel S.F."/>
            <person name="Hoernstein S.N.W."/>
            <person name="Larsson A."/>
            <person name="Li F.W."/>
            <person name="Perroud P.F."/>
            <person name="Phillips J."/>
            <person name="Ranjan P."/>
            <person name="Rokshar D.S."/>
            <person name="Rothfels C.J."/>
            <person name="Schneider L."/>
            <person name="Shu S."/>
            <person name="Stevenson D.W."/>
            <person name="Thummler F."/>
            <person name="Tillich M."/>
            <person name="Villarreal Aguilar J.C."/>
            <person name="Widiez T."/>
            <person name="Wong G.K."/>
            <person name="Wymore A."/>
            <person name="Zhang Y."/>
            <person name="Zimmer A.D."/>
            <person name="Quatrano R.S."/>
            <person name="Mayer K.F.X."/>
            <person name="Goodstein D."/>
            <person name="Casacuberta J.M."/>
            <person name="Vandepoele K."/>
            <person name="Reski R."/>
            <person name="Cuming A.C."/>
            <person name="Tuskan G.A."/>
            <person name="Maumus F."/>
            <person name="Salse J."/>
            <person name="Schmutz J."/>
            <person name="Rensing S.A."/>
        </authorList>
    </citation>
    <scope>NUCLEOTIDE SEQUENCE [LARGE SCALE GENOMIC DNA]</scope>
    <source>
        <strain evidence="3 4">cv. Gransden 2004</strain>
    </source>
</reference>
<dbReference type="EnsemblPlants" id="Pp3c2_7230V3.5">
    <property type="protein sequence ID" value="Pp3c2_7230V3.5"/>
    <property type="gene ID" value="Pp3c2_7230"/>
</dbReference>
<gene>
    <name evidence="3" type="primary">LOC112278690</name>
    <name evidence="2" type="ORF">PHYPA_002348</name>
</gene>
<dbReference type="Gramene" id="Pp3c2_7230V3.6">
    <property type="protein sequence ID" value="Pp3c2_7230V3.6"/>
    <property type="gene ID" value="Pp3c2_7230"/>
</dbReference>
<feature type="compositionally biased region" description="Polar residues" evidence="1">
    <location>
        <begin position="251"/>
        <end position="267"/>
    </location>
</feature>
<feature type="compositionally biased region" description="Acidic residues" evidence="1">
    <location>
        <begin position="613"/>
        <end position="626"/>
    </location>
</feature>
<dbReference type="Gramene" id="Pp3c2_7230V3.1">
    <property type="protein sequence ID" value="Pp3c2_7230V3.1"/>
    <property type="gene ID" value="Pp3c2_7230"/>
</dbReference>
<dbReference type="Gramene" id="Pp3c2_7230V3.5">
    <property type="protein sequence ID" value="Pp3c2_7230V3.5"/>
    <property type="gene ID" value="Pp3c2_7230"/>
</dbReference>
<dbReference type="RefSeq" id="XP_073388378.1">
    <property type="nucleotide sequence ID" value="XM_073532277.1"/>
</dbReference>
<dbReference type="AlphaFoldDB" id="A0A2K1L0K8"/>
<evidence type="ECO:0000313" key="4">
    <source>
        <dbReference type="Proteomes" id="UP000006727"/>
    </source>
</evidence>
<dbReference type="Pfam" id="PF13671">
    <property type="entry name" value="AAA_33"/>
    <property type="match status" value="1"/>
</dbReference>
<feature type="region of interest" description="Disordered" evidence="1">
    <location>
        <begin position="532"/>
        <end position="685"/>
    </location>
</feature>
<name>A0A2K1L0K8_PHYPA</name>
<dbReference type="Gramene" id="Pp3c2_7230V3.3">
    <property type="protein sequence ID" value="Pp3c2_7230V3.3"/>
    <property type="gene ID" value="Pp3c2_7230"/>
</dbReference>
<dbReference type="OMA" id="QDHEEVG"/>
<feature type="region of interest" description="Disordered" evidence="1">
    <location>
        <begin position="249"/>
        <end position="274"/>
    </location>
</feature>
<dbReference type="PaxDb" id="3218-PP1S7_501V6.1"/>
<dbReference type="FunCoup" id="A0A2K1L0K8">
    <property type="interactions" value="387"/>
</dbReference>
<dbReference type="RefSeq" id="XP_073388379.1">
    <property type="nucleotide sequence ID" value="XM_073532278.1"/>
</dbReference>
<feature type="compositionally biased region" description="Basic and acidic residues" evidence="1">
    <location>
        <begin position="644"/>
        <end position="655"/>
    </location>
</feature>
<dbReference type="EnsemblPlants" id="Pp3c2_7230V3.2">
    <property type="protein sequence ID" value="Pp3c2_7230V3.2"/>
    <property type="gene ID" value="Pp3c2_7230"/>
</dbReference>
<feature type="compositionally biased region" description="Acidic residues" evidence="1">
    <location>
        <begin position="595"/>
        <end position="604"/>
    </location>
</feature>
<dbReference type="PANTHER" id="PTHR33477:SF3">
    <property type="entry name" value="P-LOOP NTPASE DOMAIN-CONTAINING PROTEIN LPA1 HOMOLOG 1"/>
    <property type="match status" value="1"/>
</dbReference>
<dbReference type="Gramene" id="Pp3c2_7230V3.4">
    <property type="protein sequence ID" value="Pp3c2_7230V3.4"/>
    <property type="gene ID" value="Pp3c2_7230"/>
</dbReference>
<dbReference type="EnsemblPlants" id="Pp3c2_7230V3.6">
    <property type="protein sequence ID" value="Pp3c2_7230V3.6"/>
    <property type="gene ID" value="Pp3c2_7230"/>
</dbReference>
<evidence type="ECO:0008006" key="5">
    <source>
        <dbReference type="Google" id="ProtNLM"/>
    </source>
</evidence>
<feature type="compositionally biased region" description="Basic residues" evidence="1">
    <location>
        <begin position="676"/>
        <end position="685"/>
    </location>
</feature>
<dbReference type="InterPro" id="IPR027417">
    <property type="entry name" value="P-loop_NTPase"/>
</dbReference>
<dbReference type="EnsemblPlants" id="Pp3c2_7230V3.3">
    <property type="protein sequence ID" value="Pp3c2_7230V3.3"/>
    <property type="gene ID" value="Pp3c2_7230"/>
</dbReference>
<reference evidence="3" key="3">
    <citation type="submission" date="2020-12" db="UniProtKB">
        <authorList>
            <consortium name="EnsemblPlants"/>
        </authorList>
    </citation>
    <scope>IDENTIFICATION</scope>
</reference>
<dbReference type="PANTHER" id="PTHR33477">
    <property type="entry name" value="P-LOOP NTPASE DOMAIN-CONTAINING PROTEIN LPA1 HOMOLOG 1"/>
    <property type="match status" value="1"/>
</dbReference>
<dbReference type="Gramene" id="Pp3c2_7230V3.2">
    <property type="protein sequence ID" value="Pp3c2_7230V3.2"/>
    <property type="gene ID" value="Pp3c2_7230"/>
</dbReference>
<keyword evidence="4" id="KW-1185">Reference proteome</keyword>
<feature type="compositionally biased region" description="Basic and acidic residues" evidence="1">
    <location>
        <begin position="584"/>
        <end position="594"/>
    </location>
</feature>
<dbReference type="OrthoDB" id="10263927at2759"/>
<dbReference type="Gene3D" id="3.40.50.300">
    <property type="entry name" value="P-loop containing nucleotide triphosphate hydrolases"/>
    <property type="match status" value="1"/>
</dbReference>
<dbReference type="STRING" id="3218.A0A2K1L0K8"/>
<feature type="compositionally biased region" description="Acidic residues" evidence="1">
    <location>
        <begin position="573"/>
        <end position="583"/>
    </location>
</feature>
<organism evidence="2">
    <name type="scientific">Physcomitrium patens</name>
    <name type="common">Spreading-leaved earth moss</name>
    <name type="synonym">Physcomitrella patens</name>
    <dbReference type="NCBI Taxonomy" id="3218"/>
    <lineage>
        <taxon>Eukaryota</taxon>
        <taxon>Viridiplantae</taxon>
        <taxon>Streptophyta</taxon>
        <taxon>Embryophyta</taxon>
        <taxon>Bryophyta</taxon>
        <taxon>Bryophytina</taxon>
        <taxon>Bryopsida</taxon>
        <taxon>Funariidae</taxon>
        <taxon>Funariales</taxon>
        <taxon>Funariaceae</taxon>
        <taxon>Physcomitrium</taxon>
    </lineage>
</organism>
<accession>A0A2K1L0K8</accession>
<dbReference type="RefSeq" id="XP_073388380.1">
    <property type="nucleotide sequence ID" value="XM_073532279.1"/>
</dbReference>
<dbReference type="GeneID" id="112278690"/>
<evidence type="ECO:0000313" key="2">
    <source>
        <dbReference type="EMBL" id="PNR59557.1"/>
    </source>
</evidence>
<evidence type="ECO:0000313" key="3">
    <source>
        <dbReference type="EnsemblPlants" id="Pp3c2_7230V3.1"/>
    </source>
</evidence>
<dbReference type="EnsemblPlants" id="Pp3c2_7230V3.4">
    <property type="protein sequence ID" value="Pp3c2_7230V3.4"/>
    <property type="gene ID" value="Pp3c2_7230"/>
</dbReference>
<dbReference type="EnsemblPlants" id="Pp3c2_7230V3.1">
    <property type="protein sequence ID" value="Pp3c2_7230V3.1"/>
    <property type="gene ID" value="Pp3c2_7230"/>
</dbReference>
<dbReference type="RefSeq" id="XP_024368091.1">
    <property type="nucleotide sequence ID" value="XM_024512323.2"/>
</dbReference>
<dbReference type="KEGG" id="ppp:112278690"/>
<evidence type="ECO:0000256" key="1">
    <source>
        <dbReference type="SAM" id="MobiDB-lite"/>
    </source>
</evidence>
<protein>
    <recommendedName>
        <fullName evidence="5">2-phosphoglycerate kinase</fullName>
    </recommendedName>
</protein>
<dbReference type="EMBL" id="ABEU02000002">
    <property type="protein sequence ID" value="PNR59557.1"/>
    <property type="molecule type" value="Genomic_DNA"/>
</dbReference>
<sequence>MAQVVTPKVEKPQAASKLLYILVQDDPEPGAKEGEQGPTHRYTRGMLQSTLQFMGCKARHATKISDQVFEVIMSQMPPKKPKRARFPGLDEVPKKDEKPTLYDPKGFVVSPKPLKKRSTATVPREKFLDVVCDGLKKYKYHGVKQRMDLMVACRIREKRSSVTVLLCGTSGCGKSTLATLLGQRLGVTTVVSTDSVRHMMRGFISEQENPLLWASTYHAGEFLDSQAVAEAIRVKRENMLAKLALKTAAANTETPEGPNNTGDTSEGSSHELEVASESVDPKVMAIEGYKAQSEMVVDSVDRLITSWESRKESVVVEGVHLSINFVMKLMKKHPSIIPFMVYIAKEEKHMQRFAVRAKQMTTDPTKNKYVKYIKNIRTIQDYLCRGADKHFVPKVNNTNVDKSVAAIHSTIFNCLRRREAGESLFDPKTKSSKIIHDEYNKQFASSALGSKNMYKLIQRKSSSRNLLAVVRCDGTVEKAWPLVIQVARPSPGSLFESRGVGTPMVGPLSVVSSEPVRLAFGELDLNEWLKKDPRKTSEPQEPSSAAVQEENGAGSSSSKTPLNEKSKDAEVSGSEDEYDEEEEAVKNQKETPENEKEDSDEEGSVDGGSDRSEGEDDFIEGEEDDAYWVYDEPTPTATGTPGSKSERMSRLRSFDRAAAGRGAPELRKVVSYNRASSKRHPPKRT</sequence>